<dbReference type="PROSITE" id="PS50054">
    <property type="entry name" value="TYR_PHOSPHATASE_DUAL"/>
    <property type="match status" value="1"/>
</dbReference>
<dbReference type="Pfam" id="PF00782">
    <property type="entry name" value="DSPc"/>
    <property type="match status" value="1"/>
</dbReference>
<feature type="domain" description="Tyrosine-protein phosphatase" evidence="4">
    <location>
        <begin position="1"/>
        <end position="133"/>
    </location>
</feature>
<dbReference type="SMART" id="SM00404">
    <property type="entry name" value="PTPc_motif"/>
    <property type="match status" value="1"/>
</dbReference>
<evidence type="ECO:0000313" key="6">
    <source>
        <dbReference type="EMBL" id="GFG37415.1"/>
    </source>
</evidence>
<dbReference type="EMBL" id="BLKM01012709">
    <property type="protein sequence ID" value="GFG37415.1"/>
    <property type="molecule type" value="Genomic_DNA"/>
</dbReference>
<dbReference type="InterPro" id="IPR029021">
    <property type="entry name" value="Prot-tyrosine_phosphatase-like"/>
</dbReference>
<reference evidence="7" key="1">
    <citation type="submission" date="2020-01" db="EMBL/GenBank/DDBJ databases">
        <title>Draft genome sequence of the Termite Coptotermes fromosanus.</title>
        <authorList>
            <person name="Itakura S."/>
            <person name="Yosikawa Y."/>
            <person name="Umezawa K."/>
        </authorList>
    </citation>
    <scope>NUCLEOTIDE SEQUENCE [LARGE SCALE GENOMIC DNA]</scope>
</reference>
<dbReference type="Proteomes" id="UP000502823">
    <property type="component" value="Unassembled WGS sequence"/>
</dbReference>
<dbReference type="SMART" id="SM00195">
    <property type="entry name" value="DSPc"/>
    <property type="match status" value="1"/>
</dbReference>
<dbReference type="InterPro" id="IPR050561">
    <property type="entry name" value="PTP"/>
</dbReference>
<organism evidence="6 7">
    <name type="scientific">Coptotermes formosanus</name>
    <name type="common">Formosan subterranean termite</name>
    <dbReference type="NCBI Taxonomy" id="36987"/>
    <lineage>
        <taxon>Eukaryota</taxon>
        <taxon>Metazoa</taxon>
        <taxon>Ecdysozoa</taxon>
        <taxon>Arthropoda</taxon>
        <taxon>Hexapoda</taxon>
        <taxon>Insecta</taxon>
        <taxon>Pterygota</taxon>
        <taxon>Neoptera</taxon>
        <taxon>Polyneoptera</taxon>
        <taxon>Dictyoptera</taxon>
        <taxon>Blattodea</taxon>
        <taxon>Blattoidea</taxon>
        <taxon>Termitoidae</taxon>
        <taxon>Rhinotermitidae</taxon>
        <taxon>Coptotermes</taxon>
    </lineage>
</organism>
<dbReference type="AlphaFoldDB" id="A0A6L2Q3S9"/>
<dbReference type="PANTHER" id="PTHR23339">
    <property type="entry name" value="TYROSINE SPECIFIC PROTEIN PHOSPHATASE AND DUAL SPECIFICITY PROTEIN PHOSPHATASE"/>
    <property type="match status" value="1"/>
</dbReference>
<dbReference type="PROSITE" id="PS00383">
    <property type="entry name" value="TYR_PHOSPHATASE_1"/>
    <property type="match status" value="1"/>
</dbReference>
<keyword evidence="2" id="KW-0904">Protein phosphatase</keyword>
<evidence type="ECO:0000259" key="5">
    <source>
        <dbReference type="PROSITE" id="PS50056"/>
    </source>
</evidence>
<protein>
    <submittedName>
        <fullName evidence="6">Uncharacterized protein</fullName>
    </submittedName>
</protein>
<feature type="region of interest" description="Disordered" evidence="3">
    <location>
        <begin position="231"/>
        <end position="263"/>
    </location>
</feature>
<dbReference type="InterPro" id="IPR000387">
    <property type="entry name" value="Tyr_Pase_dom"/>
</dbReference>
<comment type="caution">
    <text evidence="6">The sequence shown here is derived from an EMBL/GenBank/DDBJ whole genome shotgun (WGS) entry which is preliminary data.</text>
</comment>
<keyword evidence="7" id="KW-1185">Reference proteome</keyword>
<feature type="domain" description="Tyrosine specific protein phosphatases" evidence="5">
    <location>
        <begin position="55"/>
        <end position="122"/>
    </location>
</feature>
<feature type="compositionally biased region" description="Polar residues" evidence="3">
    <location>
        <begin position="231"/>
        <end position="255"/>
    </location>
</feature>
<feature type="non-terminal residue" evidence="6">
    <location>
        <position position="1"/>
    </location>
</feature>
<name>A0A6L2Q3S9_COPFO</name>
<dbReference type="InterPro" id="IPR016130">
    <property type="entry name" value="Tyr_Pase_AS"/>
</dbReference>
<dbReference type="GO" id="GO:0004721">
    <property type="term" value="F:phosphoprotein phosphatase activity"/>
    <property type="evidence" value="ECO:0007669"/>
    <property type="project" value="UniProtKB-KW"/>
</dbReference>
<dbReference type="PROSITE" id="PS50056">
    <property type="entry name" value="TYR_PHOSPHATASE_2"/>
    <property type="match status" value="1"/>
</dbReference>
<dbReference type="InterPro" id="IPR020422">
    <property type="entry name" value="TYR_PHOSPHATASE_DUAL_dom"/>
</dbReference>
<dbReference type="InterPro" id="IPR000340">
    <property type="entry name" value="Dual-sp_phosphatase_cat-dom"/>
</dbReference>
<evidence type="ECO:0000256" key="3">
    <source>
        <dbReference type="SAM" id="MobiDB-lite"/>
    </source>
</evidence>
<dbReference type="FunFam" id="3.90.190.10:FF:000157">
    <property type="entry name" value="Protein-tyrosine phosphatase"/>
    <property type="match status" value="1"/>
</dbReference>
<evidence type="ECO:0000256" key="1">
    <source>
        <dbReference type="ARBA" id="ARBA00022801"/>
    </source>
</evidence>
<proteinExistence type="predicted"/>
<dbReference type="OrthoDB" id="542013at2759"/>
<dbReference type="Gene3D" id="3.90.190.10">
    <property type="entry name" value="Protein tyrosine phosphatase superfamily"/>
    <property type="match status" value="1"/>
</dbReference>
<dbReference type="InterPro" id="IPR003595">
    <property type="entry name" value="Tyr_Pase_cat"/>
</dbReference>
<dbReference type="SUPFAM" id="SSF52799">
    <property type="entry name" value="(Phosphotyrosine protein) phosphatases II"/>
    <property type="match status" value="1"/>
</dbReference>
<evidence type="ECO:0000259" key="4">
    <source>
        <dbReference type="PROSITE" id="PS50054"/>
    </source>
</evidence>
<keyword evidence="1" id="KW-0378">Hydrolase</keyword>
<sequence length="537" mass="60995">LGIKSIINLQKPGEHASCGNPLECSGFTYDPNIFMENNIYFYNFGWKDYGEATLTSLLDMVKVMAFALTEGKVAVHCHAGLGRTGVLIACYLVYSLRVRANDAIRFVRLKRPNAVQTRGQILCVQEFEQFILPHSFVFCNKEFVKDKKHTEFSLTQYLNRQKFMLHGYEARTLKFIPKILFVLCERLLHLCNCRNLSSPYGIRYEVTDLPFTRSFAVARINNDQHAGFLHSSSASTGSPNDSPFASTYLPSSVNHQDMDEDDDNDVAMPHNVACISPDMPSCASGMSGLDDTCLDAVLGDGIHGQTLHDNMCYRELSSQSDLRKAFENEKFIPYHVDDVVQALLADHNMLGDEIRKYIRQYKVDLNHRQSAWTRLQVEKNLYALTGLLYDWLEHLRVPVLSRDDLSYIVILGKHPEACLKKLDLGSQYVLEYLFRFLARLQPLSREDLLNLMRRLIASLTQQGVPIHGILRPSGKGYHKLREGTHQKVMEFASKLFDMIRMMVGSRTAAFSEFSKSKQSISSDIGSDIEETETLTPT</sequence>
<dbReference type="InParanoid" id="A0A6L2Q3S9"/>
<evidence type="ECO:0000256" key="2">
    <source>
        <dbReference type="ARBA" id="ARBA00022912"/>
    </source>
</evidence>
<gene>
    <name evidence="6" type="ORF">Cfor_05161</name>
</gene>
<accession>A0A6L2Q3S9</accession>
<evidence type="ECO:0000313" key="7">
    <source>
        <dbReference type="Proteomes" id="UP000502823"/>
    </source>
</evidence>